<keyword evidence="10" id="KW-1185">Reference proteome</keyword>
<feature type="region of interest" description="Disordered" evidence="7">
    <location>
        <begin position="249"/>
        <end position="272"/>
    </location>
</feature>
<protein>
    <recommendedName>
        <fullName evidence="8">C3H1-type domain-containing protein</fullName>
    </recommendedName>
</protein>
<dbReference type="InterPro" id="IPR036855">
    <property type="entry name" value="Znf_CCCH_sf"/>
</dbReference>
<dbReference type="GO" id="GO:0003729">
    <property type="term" value="F:mRNA binding"/>
    <property type="evidence" value="ECO:0007669"/>
    <property type="project" value="TreeGrafter"/>
</dbReference>
<name>A0AAV0DPJ3_9ASTE</name>
<dbReference type="PROSITE" id="PS50103">
    <property type="entry name" value="ZF_C3H1"/>
    <property type="match status" value="3"/>
</dbReference>
<gene>
    <name evidence="9" type="ORF">CEPIT_LOCUS16175</name>
</gene>
<dbReference type="FunFam" id="4.10.1000.10:FF:000021">
    <property type="entry name" value="Zinc finger CCCH domain-containing protein 17"/>
    <property type="match status" value="1"/>
</dbReference>
<dbReference type="InterPro" id="IPR000571">
    <property type="entry name" value="Znf_CCCH"/>
</dbReference>
<keyword evidence="1 6" id="KW-0479">Metal-binding</keyword>
<dbReference type="Pfam" id="PF15663">
    <property type="entry name" value="zf-CCCH_3"/>
    <property type="match status" value="1"/>
</dbReference>
<dbReference type="Proteomes" id="UP001152523">
    <property type="component" value="Unassembled WGS sequence"/>
</dbReference>
<feature type="region of interest" description="Disordered" evidence="7">
    <location>
        <begin position="190"/>
        <end position="209"/>
    </location>
</feature>
<organism evidence="9 10">
    <name type="scientific">Cuscuta epithymum</name>
    <dbReference type="NCBI Taxonomy" id="186058"/>
    <lineage>
        <taxon>Eukaryota</taxon>
        <taxon>Viridiplantae</taxon>
        <taxon>Streptophyta</taxon>
        <taxon>Embryophyta</taxon>
        <taxon>Tracheophyta</taxon>
        <taxon>Spermatophyta</taxon>
        <taxon>Magnoliopsida</taxon>
        <taxon>eudicotyledons</taxon>
        <taxon>Gunneridae</taxon>
        <taxon>Pentapetalae</taxon>
        <taxon>asterids</taxon>
        <taxon>lamiids</taxon>
        <taxon>Solanales</taxon>
        <taxon>Convolvulaceae</taxon>
        <taxon>Cuscuteae</taxon>
        <taxon>Cuscuta</taxon>
        <taxon>Cuscuta subgen. Cuscuta</taxon>
    </lineage>
</organism>
<feature type="zinc finger region" description="C3H1-type" evidence="6">
    <location>
        <begin position="37"/>
        <end position="63"/>
    </location>
</feature>
<evidence type="ECO:0000256" key="4">
    <source>
        <dbReference type="ARBA" id="ARBA00022833"/>
    </source>
</evidence>
<proteinExistence type="predicted"/>
<evidence type="ECO:0000313" key="10">
    <source>
        <dbReference type="Proteomes" id="UP001152523"/>
    </source>
</evidence>
<evidence type="ECO:0000259" key="8">
    <source>
        <dbReference type="PROSITE" id="PS50103"/>
    </source>
</evidence>
<reference evidence="9" key="1">
    <citation type="submission" date="2022-07" db="EMBL/GenBank/DDBJ databases">
        <authorList>
            <person name="Macas J."/>
            <person name="Novak P."/>
            <person name="Neumann P."/>
        </authorList>
    </citation>
    <scope>NUCLEOTIDE SEQUENCE</scope>
</reference>
<keyword evidence="4 6" id="KW-0862">Zinc</keyword>
<dbReference type="SMART" id="SM00356">
    <property type="entry name" value="ZnF_C3H1"/>
    <property type="match status" value="3"/>
</dbReference>
<feature type="domain" description="C3H1-type" evidence="8">
    <location>
        <begin position="86"/>
        <end position="113"/>
    </location>
</feature>
<evidence type="ECO:0000313" key="9">
    <source>
        <dbReference type="EMBL" id="CAH9102946.1"/>
    </source>
</evidence>
<dbReference type="Pfam" id="PF14608">
    <property type="entry name" value="zf-CCCH_2"/>
    <property type="match status" value="1"/>
</dbReference>
<feature type="zinc finger region" description="C3H1-type" evidence="6">
    <location>
        <begin position="6"/>
        <end position="35"/>
    </location>
</feature>
<evidence type="ECO:0000256" key="6">
    <source>
        <dbReference type="PROSITE-ProRule" id="PRU00723"/>
    </source>
</evidence>
<dbReference type="SUPFAM" id="SSF90229">
    <property type="entry name" value="CCCH zinc finger"/>
    <property type="match status" value="1"/>
</dbReference>
<feature type="domain" description="C3H1-type" evidence="8">
    <location>
        <begin position="6"/>
        <end position="35"/>
    </location>
</feature>
<dbReference type="InterPro" id="IPR041686">
    <property type="entry name" value="Znf-CCCH_3"/>
</dbReference>
<dbReference type="GO" id="GO:0003677">
    <property type="term" value="F:DNA binding"/>
    <property type="evidence" value="ECO:0007669"/>
    <property type="project" value="UniProtKB-KW"/>
</dbReference>
<keyword evidence="2" id="KW-0677">Repeat</keyword>
<comment type="caution">
    <text evidence="9">The sequence shown here is derived from an EMBL/GenBank/DDBJ whole genome shotgun (WGS) entry which is preliminary data.</text>
</comment>
<keyword evidence="3 6" id="KW-0863">Zinc-finger</keyword>
<dbReference type="EMBL" id="CAMAPF010000118">
    <property type="protein sequence ID" value="CAH9102946.1"/>
    <property type="molecule type" value="Genomic_DNA"/>
</dbReference>
<dbReference type="Gene3D" id="4.10.1000.10">
    <property type="entry name" value="Zinc finger, CCCH-type"/>
    <property type="match status" value="2"/>
</dbReference>
<evidence type="ECO:0000256" key="2">
    <source>
        <dbReference type="ARBA" id="ARBA00022737"/>
    </source>
</evidence>
<dbReference type="PANTHER" id="PTHR15725:SF0">
    <property type="entry name" value="ZINC FINGER CCCH DOMAIN-CONTAINING PROTEIN 32-LIKE"/>
    <property type="match status" value="1"/>
</dbReference>
<evidence type="ECO:0000256" key="7">
    <source>
        <dbReference type="SAM" id="MobiDB-lite"/>
    </source>
</evidence>
<keyword evidence="5" id="KW-0238">DNA-binding</keyword>
<dbReference type="GO" id="GO:0008270">
    <property type="term" value="F:zinc ion binding"/>
    <property type="evidence" value="ECO:0007669"/>
    <property type="project" value="UniProtKB-KW"/>
</dbReference>
<feature type="domain" description="C3H1-type" evidence="8">
    <location>
        <begin position="37"/>
        <end position="63"/>
    </location>
</feature>
<accession>A0AAV0DPJ3</accession>
<dbReference type="PANTHER" id="PTHR15725">
    <property type="entry name" value="ZN-FINGER, C-X8-C-X5-C-X3-H TYPE-CONTAINING"/>
    <property type="match status" value="1"/>
</dbReference>
<evidence type="ECO:0000256" key="1">
    <source>
        <dbReference type="ARBA" id="ARBA00022723"/>
    </source>
</evidence>
<sequence length="552" mass="62986">MEEELLKRSTDCVYFLASPLTCKKGIECEYRHNDIARLNPRECWFWLAGSCLNPTCGFRHPPLETFAETSYKVTTTYDKSVALMSKKTRVPCFFYHNGFCSKGEKCVFQHGPGDVIARNSSRVTSGVTDELAAAPEMKKKELSVGIEIVSVPLETHPGFCAEIAANGNIKTQVNLHQTTNDLTVENFSESHAPETELESSFPAHDSFPAGGRHSDIAWSSDDEMEEKEEGLEACPCFENHVPETELESSFPAHDSFPAGGRHSDTAWSSDDEMEEKEEGLEARPCFDVLFNDDRSKELMYDEEEDNEYLIQNQYHAIHVDEQYVGGYDFDDSNEHNPVHADEGLVFEEEASRVSYYERATGDFLRKPNGNARSRDCILHNQNRKIKLTEWGGFNFKGADLRHYHYYPRKHVYSWNQHPHLYSTRRAASKLEISATGSLQLGCRASLNGFRRHRGTSRHIHMMSSQMEEHFKRRRGKQLPPFQSQRVSGIGGYCLKRKSSNMFIAPKTLSQIKEEKKRAKWAVSFVARPTGLEDEFQGPKSLAEILKDKRRHT</sequence>
<feature type="zinc finger region" description="C3H1-type" evidence="6">
    <location>
        <begin position="86"/>
        <end position="113"/>
    </location>
</feature>
<evidence type="ECO:0000256" key="3">
    <source>
        <dbReference type="ARBA" id="ARBA00022771"/>
    </source>
</evidence>
<dbReference type="AlphaFoldDB" id="A0AAV0DPJ3"/>
<evidence type="ECO:0000256" key="5">
    <source>
        <dbReference type="ARBA" id="ARBA00023125"/>
    </source>
</evidence>